<keyword evidence="1" id="KW-0812">Transmembrane</keyword>
<evidence type="ECO:0008006" key="4">
    <source>
        <dbReference type="Google" id="ProtNLM"/>
    </source>
</evidence>
<dbReference type="RefSeq" id="WP_092376873.1">
    <property type="nucleotide sequence ID" value="NZ_FORX01000015.1"/>
</dbReference>
<feature type="transmembrane region" description="Helical" evidence="1">
    <location>
        <begin position="48"/>
        <end position="68"/>
    </location>
</feature>
<dbReference type="EMBL" id="FORX01000015">
    <property type="protein sequence ID" value="SFK15219.1"/>
    <property type="molecule type" value="Genomic_DNA"/>
</dbReference>
<reference evidence="3" key="1">
    <citation type="submission" date="2016-10" db="EMBL/GenBank/DDBJ databases">
        <authorList>
            <person name="Varghese N."/>
            <person name="Submissions S."/>
        </authorList>
    </citation>
    <scope>NUCLEOTIDE SEQUENCE [LARGE SCALE GENOMIC DNA]</scope>
    <source>
        <strain evidence="3">DSM 5918</strain>
    </source>
</reference>
<keyword evidence="3" id="KW-1185">Reference proteome</keyword>
<evidence type="ECO:0000313" key="3">
    <source>
        <dbReference type="Proteomes" id="UP000198635"/>
    </source>
</evidence>
<dbReference type="OrthoDB" id="9182796at2"/>
<dbReference type="STRING" id="52560.SAMN04488082_11574"/>
<proteinExistence type="predicted"/>
<name>A0A1I3X7G2_9BACT</name>
<keyword evidence="1" id="KW-1133">Transmembrane helix</keyword>
<accession>A0A1I3X7G2</accession>
<dbReference type="SUPFAM" id="SSF81901">
    <property type="entry name" value="HCP-like"/>
    <property type="match status" value="1"/>
</dbReference>
<keyword evidence="1" id="KW-0472">Membrane</keyword>
<feature type="transmembrane region" description="Helical" evidence="1">
    <location>
        <begin position="21"/>
        <end position="42"/>
    </location>
</feature>
<organism evidence="2 3">
    <name type="scientific">Desulfomicrobium apsheronum</name>
    <dbReference type="NCBI Taxonomy" id="52560"/>
    <lineage>
        <taxon>Bacteria</taxon>
        <taxon>Pseudomonadati</taxon>
        <taxon>Thermodesulfobacteriota</taxon>
        <taxon>Desulfovibrionia</taxon>
        <taxon>Desulfovibrionales</taxon>
        <taxon>Desulfomicrobiaceae</taxon>
        <taxon>Desulfomicrobium</taxon>
    </lineage>
</organism>
<sequence length="458" mass="54581">MDIIIEIFKRFENFFHENWHHWYILASIIVLENLLIIYFLKSVNLENFITYSFCIVLSLLTLLIWYKFKKIEKTPKGKIGFVVSIYCSEKNKENCIREDFVINLKKLIKNNNIENKFHFIEIRRHLSQQIDDVESASELMEKTKSLFIIYGRARHRNHEGKNYYFLELDGIVKHRPISKGNSDNLNIEFNELFPKKIQIPEDEDIFSFNITSEWVEFVSTYIIGIAAFCSGNIEYANSLYNSLNKRPINSKNSIDVYSKIKQRLPKRFAEINLVKAKNCLENWRQDKSFQNIENFSQYMASISTNIIFNDYELTLLKSIDLFFTDRNTTEAIRVLKKCKKIKDPIWKLNLAFLFAYNGNMKSSLRYYRMCAKEEFEAENLSQVEDFIYWVTTNENKYHLYFCLGFFNWEIKGDKAQAMQDFRHFLKLTEPDNFKKEKELAAEWIAEIDNELNDTRNVA</sequence>
<evidence type="ECO:0000313" key="2">
    <source>
        <dbReference type="EMBL" id="SFK15219.1"/>
    </source>
</evidence>
<protein>
    <recommendedName>
        <fullName evidence="4">Tetratricopeptide repeat-containing protein</fullName>
    </recommendedName>
</protein>
<evidence type="ECO:0000256" key="1">
    <source>
        <dbReference type="SAM" id="Phobius"/>
    </source>
</evidence>
<dbReference type="Proteomes" id="UP000198635">
    <property type="component" value="Unassembled WGS sequence"/>
</dbReference>
<dbReference type="AlphaFoldDB" id="A0A1I3X7G2"/>
<gene>
    <name evidence="2" type="ORF">SAMN04488082_11574</name>
</gene>